<feature type="transmembrane region" description="Helical" evidence="5">
    <location>
        <begin position="503"/>
        <end position="526"/>
    </location>
</feature>
<feature type="transmembrane region" description="Helical" evidence="5">
    <location>
        <begin position="470"/>
        <end position="491"/>
    </location>
</feature>
<dbReference type="VEuPathDB" id="FungiDB:BO78DRAFT_385451"/>
<dbReference type="AlphaFoldDB" id="A0A319EMR5"/>
<keyword evidence="3 5" id="KW-1133">Transmembrane helix</keyword>
<feature type="transmembrane region" description="Helical" evidence="5">
    <location>
        <begin position="384"/>
        <end position="403"/>
    </location>
</feature>
<gene>
    <name evidence="7" type="ORF">BO78DRAFT_385451</name>
</gene>
<evidence type="ECO:0000256" key="1">
    <source>
        <dbReference type="ARBA" id="ARBA00004141"/>
    </source>
</evidence>
<feature type="transmembrane region" description="Helical" evidence="5">
    <location>
        <begin position="424"/>
        <end position="441"/>
    </location>
</feature>
<evidence type="ECO:0000256" key="4">
    <source>
        <dbReference type="ARBA" id="ARBA00023136"/>
    </source>
</evidence>
<feature type="transmembrane region" description="Helical" evidence="5">
    <location>
        <begin position="205"/>
        <end position="224"/>
    </location>
</feature>
<dbReference type="SUPFAM" id="SSF103473">
    <property type="entry name" value="MFS general substrate transporter"/>
    <property type="match status" value="1"/>
</dbReference>
<dbReference type="Gene3D" id="1.20.1250.20">
    <property type="entry name" value="MFS general substrate transporter like domains"/>
    <property type="match status" value="1"/>
</dbReference>
<dbReference type="PANTHER" id="PTHR23502">
    <property type="entry name" value="MAJOR FACILITATOR SUPERFAMILY"/>
    <property type="match status" value="1"/>
</dbReference>
<evidence type="ECO:0000256" key="5">
    <source>
        <dbReference type="SAM" id="Phobius"/>
    </source>
</evidence>
<dbReference type="FunFam" id="1.20.1250.20:FF:000011">
    <property type="entry name" value="MFS multidrug transporter, putative"/>
    <property type="match status" value="1"/>
</dbReference>
<keyword evidence="2 5" id="KW-0812">Transmembrane</keyword>
<proteinExistence type="predicted"/>
<feature type="transmembrane region" description="Helical" evidence="5">
    <location>
        <begin position="112"/>
        <end position="137"/>
    </location>
</feature>
<evidence type="ECO:0000313" key="8">
    <source>
        <dbReference type="Proteomes" id="UP000248423"/>
    </source>
</evidence>
<accession>A0A319EMR5</accession>
<organism evidence="7 8">
    <name type="scientific">Aspergillus sclerotiicarbonarius (strain CBS 121057 / IBT 28362)</name>
    <dbReference type="NCBI Taxonomy" id="1448318"/>
    <lineage>
        <taxon>Eukaryota</taxon>
        <taxon>Fungi</taxon>
        <taxon>Dikarya</taxon>
        <taxon>Ascomycota</taxon>
        <taxon>Pezizomycotina</taxon>
        <taxon>Eurotiomycetes</taxon>
        <taxon>Eurotiomycetidae</taxon>
        <taxon>Eurotiales</taxon>
        <taxon>Aspergillaceae</taxon>
        <taxon>Aspergillus</taxon>
        <taxon>Aspergillus subgen. Circumdati</taxon>
    </lineage>
</organism>
<feature type="domain" description="Major facilitator superfamily (MFS) profile" evidence="6">
    <location>
        <begin position="114"/>
        <end position="564"/>
    </location>
</feature>
<name>A0A319EMR5_ASPSB</name>
<dbReference type="Pfam" id="PF07690">
    <property type="entry name" value="MFS_1"/>
    <property type="match status" value="1"/>
</dbReference>
<feature type="transmembrane region" description="Helical" evidence="5">
    <location>
        <begin position="345"/>
        <end position="364"/>
    </location>
</feature>
<evidence type="ECO:0000259" key="6">
    <source>
        <dbReference type="PROSITE" id="PS50850"/>
    </source>
</evidence>
<dbReference type="InterPro" id="IPR011701">
    <property type="entry name" value="MFS"/>
</dbReference>
<dbReference type="InterPro" id="IPR036259">
    <property type="entry name" value="MFS_trans_sf"/>
</dbReference>
<evidence type="ECO:0000256" key="2">
    <source>
        <dbReference type="ARBA" id="ARBA00022692"/>
    </source>
</evidence>
<feature type="transmembrane region" description="Helical" evidence="5">
    <location>
        <begin position="236"/>
        <end position="257"/>
    </location>
</feature>
<feature type="transmembrane region" description="Helical" evidence="5">
    <location>
        <begin position="181"/>
        <end position="199"/>
    </location>
</feature>
<protein>
    <submittedName>
        <fullName evidence="7">MFS general substrate transporter</fullName>
    </submittedName>
</protein>
<dbReference type="PROSITE" id="PS50850">
    <property type="entry name" value="MFS"/>
    <property type="match status" value="1"/>
</dbReference>
<dbReference type="Proteomes" id="UP000248423">
    <property type="component" value="Unassembled WGS sequence"/>
</dbReference>
<comment type="subcellular location">
    <subcellularLocation>
        <location evidence="1">Membrane</location>
        <topology evidence="1">Multi-pass membrane protein</topology>
    </subcellularLocation>
</comment>
<keyword evidence="8" id="KW-1185">Reference proteome</keyword>
<dbReference type="PANTHER" id="PTHR23502:SF138">
    <property type="entry name" value="MAJOR FACILITATOR SUPERFAMILY (MFS) PROFILE DOMAIN-CONTAINING PROTEIN-RELATED"/>
    <property type="match status" value="1"/>
</dbReference>
<feature type="transmembrane region" description="Helical" evidence="5">
    <location>
        <begin position="149"/>
        <end position="169"/>
    </location>
</feature>
<feature type="transmembrane region" description="Helical" evidence="5">
    <location>
        <begin position="269"/>
        <end position="288"/>
    </location>
</feature>
<evidence type="ECO:0000256" key="3">
    <source>
        <dbReference type="ARBA" id="ARBA00022989"/>
    </source>
</evidence>
<keyword evidence="4 5" id="KW-0472">Membrane</keyword>
<dbReference type="EMBL" id="KZ826337">
    <property type="protein sequence ID" value="PYI08038.1"/>
    <property type="molecule type" value="Genomic_DNA"/>
</dbReference>
<sequence>MDRLHYDTYEAEGDDGSSIAERISVVSHRHGSQVGAPGPHDSIELERINTYRLQQQLTVGSRGSRIPQDQWLPLGAGKPYPPPLPDSEAYVVEFEGADDPMHPHNWPMKKRAILGSLLTSCALVTAYGSAVFATAASGAMKEFGFGEEVAALGTTLYVLGFSAGPTVWAPGSELLGRRWPLLIGMFGFDIFTIACATAKDTQTLMLSRFFAGFFAASIIALVPASLSDVFNSHQRGVAIAMYTMSVFTGPFTAPFVGGFTASSHLGWRWTLYVPAIVGFFCLALIVLFTEETYAPIILVQKAAILRRQTRNWGIHARQDELEISLQELVTKNLARPFLILFTEPIAFMLTLYMSFIYGLAYALLEAYPIIFEGTYGMTGGVAGLPFIGLIIGEIAGSTFVLSLSGSYSRKLAANNGVSVPEWRLPPCIVGGAAFAGGLFWYDSLTRAHAEAGAILTSEGRFGWTGWDSSIHWMAPTAAGVAVGFGLTSIFMQCFNYILDTYSNFAASAFAANTMMRSMVGAVFPLFTRQMFNNLGIQWAGTLLGCIAVVMIPIPVMFYLYGGRIRRKSKLAPVMEPAEEEIKEA</sequence>
<dbReference type="STRING" id="1448318.A0A319EMR5"/>
<evidence type="ECO:0000313" key="7">
    <source>
        <dbReference type="EMBL" id="PYI08038.1"/>
    </source>
</evidence>
<dbReference type="CDD" id="cd17323">
    <property type="entry name" value="MFS_Tpo1_MDR_like"/>
    <property type="match status" value="1"/>
</dbReference>
<dbReference type="OrthoDB" id="9986881at2759"/>
<reference evidence="7 8" key="1">
    <citation type="submission" date="2018-02" db="EMBL/GenBank/DDBJ databases">
        <title>The genomes of Aspergillus section Nigri reveals drivers in fungal speciation.</title>
        <authorList>
            <consortium name="DOE Joint Genome Institute"/>
            <person name="Vesth T.C."/>
            <person name="Nybo J."/>
            <person name="Theobald S."/>
            <person name="Brandl J."/>
            <person name="Frisvad J.C."/>
            <person name="Nielsen K.F."/>
            <person name="Lyhne E.K."/>
            <person name="Kogle M.E."/>
            <person name="Kuo A."/>
            <person name="Riley R."/>
            <person name="Clum A."/>
            <person name="Nolan M."/>
            <person name="Lipzen A."/>
            <person name="Salamov A."/>
            <person name="Henrissat B."/>
            <person name="Wiebenga A."/>
            <person name="De vries R.P."/>
            <person name="Grigoriev I.V."/>
            <person name="Mortensen U.H."/>
            <person name="Andersen M.R."/>
            <person name="Baker S.E."/>
        </authorList>
    </citation>
    <scope>NUCLEOTIDE SEQUENCE [LARGE SCALE GENOMIC DNA]</scope>
    <source>
        <strain evidence="7 8">CBS 121057</strain>
    </source>
</reference>
<dbReference type="InterPro" id="IPR020846">
    <property type="entry name" value="MFS_dom"/>
</dbReference>
<feature type="transmembrane region" description="Helical" evidence="5">
    <location>
        <begin position="538"/>
        <end position="560"/>
    </location>
</feature>
<dbReference type="GO" id="GO:0005886">
    <property type="term" value="C:plasma membrane"/>
    <property type="evidence" value="ECO:0007669"/>
    <property type="project" value="TreeGrafter"/>
</dbReference>
<dbReference type="GO" id="GO:0022857">
    <property type="term" value="F:transmembrane transporter activity"/>
    <property type="evidence" value="ECO:0007669"/>
    <property type="project" value="InterPro"/>
</dbReference>